<dbReference type="Pfam" id="PF01926">
    <property type="entry name" value="MMR_HSR1"/>
    <property type="match status" value="2"/>
</dbReference>
<evidence type="ECO:0000256" key="2">
    <source>
        <dbReference type="ARBA" id="ARBA00020953"/>
    </source>
</evidence>
<feature type="compositionally biased region" description="Basic and acidic residues" evidence="10">
    <location>
        <begin position="130"/>
        <end position="140"/>
    </location>
</feature>
<comment type="subunit">
    <text evidence="8">Associates with the 50S ribosomal subunit.</text>
</comment>
<evidence type="ECO:0000259" key="11">
    <source>
        <dbReference type="PROSITE" id="PS51712"/>
    </source>
</evidence>
<dbReference type="PROSITE" id="PS51712">
    <property type="entry name" value="G_ENGA"/>
    <property type="match status" value="2"/>
</dbReference>
<evidence type="ECO:0000256" key="3">
    <source>
        <dbReference type="ARBA" id="ARBA00022517"/>
    </source>
</evidence>
<evidence type="ECO:0000256" key="6">
    <source>
        <dbReference type="ARBA" id="ARBA00023134"/>
    </source>
</evidence>
<dbReference type="CDD" id="cd01894">
    <property type="entry name" value="EngA1"/>
    <property type="match status" value="1"/>
</dbReference>
<evidence type="ECO:0000256" key="4">
    <source>
        <dbReference type="ARBA" id="ARBA00022737"/>
    </source>
</evidence>
<dbReference type="PANTHER" id="PTHR43834">
    <property type="entry name" value="GTPASE DER"/>
    <property type="match status" value="1"/>
</dbReference>
<dbReference type="NCBIfam" id="TIGR00231">
    <property type="entry name" value="small_GTP"/>
    <property type="match status" value="2"/>
</dbReference>
<keyword evidence="6 8" id="KW-0342">GTP-binding</keyword>
<dbReference type="GO" id="GO:0042254">
    <property type="term" value="P:ribosome biogenesis"/>
    <property type="evidence" value="ECO:0007669"/>
    <property type="project" value="UniProtKB-KW"/>
</dbReference>
<dbReference type="InterPro" id="IPR003593">
    <property type="entry name" value="AAA+_ATPase"/>
</dbReference>
<evidence type="ECO:0000256" key="9">
    <source>
        <dbReference type="PROSITE-ProRule" id="PRU01049"/>
    </source>
</evidence>
<evidence type="ECO:0000256" key="8">
    <source>
        <dbReference type="HAMAP-Rule" id="MF_00195"/>
    </source>
</evidence>
<dbReference type="InterPro" id="IPR027417">
    <property type="entry name" value="P-loop_NTPase"/>
</dbReference>
<keyword evidence="4" id="KW-0677">Repeat</keyword>
<feature type="binding site" evidence="8">
    <location>
        <begin position="289"/>
        <end position="292"/>
    </location>
    <ligand>
        <name>GTP</name>
        <dbReference type="ChEBI" id="CHEBI:37565"/>
        <label>1</label>
    </ligand>
</feature>
<evidence type="ECO:0000256" key="1">
    <source>
        <dbReference type="ARBA" id="ARBA00008279"/>
    </source>
</evidence>
<dbReference type="Gene3D" id="3.30.300.20">
    <property type="match status" value="1"/>
</dbReference>
<dbReference type="InterPro" id="IPR032859">
    <property type="entry name" value="KH_dom-like"/>
</dbReference>
<dbReference type="GO" id="GO:0005525">
    <property type="term" value="F:GTP binding"/>
    <property type="evidence" value="ECO:0007669"/>
    <property type="project" value="UniProtKB-UniRule"/>
</dbReference>
<proteinExistence type="inferred from homology"/>
<dbReference type="SMART" id="SM00382">
    <property type="entry name" value="AAA"/>
    <property type="match status" value="2"/>
</dbReference>
<dbReference type="InterPro" id="IPR031166">
    <property type="entry name" value="G_ENGA"/>
</dbReference>
<reference evidence="12 13" key="1">
    <citation type="submission" date="2014-02" db="EMBL/GenBank/DDBJ databases">
        <title>The small core and large imbalanced accessory genome model reveals a collaborative survival strategy of Sorangium cellulosum strains in nature.</title>
        <authorList>
            <person name="Han K."/>
            <person name="Peng R."/>
            <person name="Blom J."/>
            <person name="Li Y.-Z."/>
        </authorList>
    </citation>
    <scope>NUCLEOTIDE SEQUENCE [LARGE SCALE GENOMIC DNA]</scope>
    <source>
        <strain evidence="12 13">So0011-07</strain>
    </source>
</reference>
<dbReference type="Pfam" id="PF14714">
    <property type="entry name" value="KH_dom-like"/>
    <property type="match status" value="1"/>
</dbReference>
<dbReference type="InterPro" id="IPR005225">
    <property type="entry name" value="Small_GTP-bd"/>
</dbReference>
<dbReference type="Gene3D" id="3.40.50.300">
    <property type="entry name" value="P-loop containing nucleotide triphosphate hydrolases"/>
    <property type="match status" value="2"/>
</dbReference>
<name>A0A150SG63_SORCE</name>
<feature type="binding site" evidence="8">
    <location>
        <begin position="401"/>
        <end position="405"/>
    </location>
    <ligand>
        <name>GTP</name>
        <dbReference type="ChEBI" id="CHEBI:37565"/>
        <label>2</label>
    </ligand>
</feature>
<dbReference type="InterPro" id="IPR016484">
    <property type="entry name" value="GTPase_Der"/>
</dbReference>
<feature type="binding site" evidence="8">
    <location>
        <begin position="469"/>
        <end position="472"/>
    </location>
    <ligand>
        <name>GTP</name>
        <dbReference type="ChEBI" id="CHEBI:37565"/>
        <label>2</label>
    </ligand>
</feature>
<feature type="domain" description="EngA-type G" evidence="11">
    <location>
        <begin position="173"/>
        <end position="337"/>
    </location>
</feature>
<gene>
    <name evidence="8" type="primary">der</name>
    <name evidence="12" type="ORF">BE17_34230</name>
</gene>
<dbReference type="FunFam" id="3.30.300.20:FF:000004">
    <property type="entry name" value="GTPase Der"/>
    <property type="match status" value="1"/>
</dbReference>
<comment type="caution">
    <text evidence="8">Lacks conserved residue(s) required for the propagation of feature annotation.</text>
</comment>
<dbReference type="InterPro" id="IPR015946">
    <property type="entry name" value="KH_dom-like_a/b"/>
</dbReference>
<comment type="caution">
    <text evidence="12">The sequence shown here is derived from an EMBL/GenBank/DDBJ whole genome shotgun (WGS) entry which is preliminary data.</text>
</comment>
<feature type="compositionally biased region" description="Acidic residues" evidence="10">
    <location>
        <begin position="141"/>
        <end position="152"/>
    </location>
</feature>
<evidence type="ECO:0000256" key="5">
    <source>
        <dbReference type="ARBA" id="ARBA00022741"/>
    </source>
</evidence>
<feature type="domain" description="EngA-type G" evidence="11">
    <location>
        <begin position="348"/>
        <end position="524"/>
    </location>
</feature>
<organism evidence="12 13">
    <name type="scientific">Sorangium cellulosum</name>
    <name type="common">Polyangium cellulosum</name>
    <dbReference type="NCBI Taxonomy" id="56"/>
    <lineage>
        <taxon>Bacteria</taxon>
        <taxon>Pseudomonadati</taxon>
        <taxon>Myxococcota</taxon>
        <taxon>Polyangia</taxon>
        <taxon>Polyangiales</taxon>
        <taxon>Polyangiaceae</taxon>
        <taxon>Sorangium</taxon>
    </lineage>
</organism>
<dbReference type="PRINTS" id="PR00326">
    <property type="entry name" value="GTP1OBG"/>
</dbReference>
<dbReference type="GO" id="GO:0043022">
    <property type="term" value="F:ribosome binding"/>
    <property type="evidence" value="ECO:0007669"/>
    <property type="project" value="TreeGrafter"/>
</dbReference>
<accession>A0A150SG63</accession>
<feature type="compositionally biased region" description="Basic and acidic residues" evidence="10">
    <location>
        <begin position="26"/>
        <end position="35"/>
    </location>
</feature>
<feature type="binding site" evidence="8">
    <location>
        <begin position="226"/>
        <end position="230"/>
    </location>
    <ligand>
        <name>GTP</name>
        <dbReference type="ChEBI" id="CHEBI:37565"/>
        <label>1</label>
    </ligand>
</feature>
<feature type="compositionally biased region" description="Low complexity" evidence="10">
    <location>
        <begin position="52"/>
        <end position="115"/>
    </location>
</feature>
<dbReference type="SUPFAM" id="SSF52540">
    <property type="entry name" value="P-loop containing nucleoside triphosphate hydrolases"/>
    <property type="match status" value="2"/>
</dbReference>
<comment type="function">
    <text evidence="8">GTPase that plays an essential role in the late steps of ribosome biogenesis.</text>
</comment>
<dbReference type="FunFam" id="3.40.50.300:FF:000040">
    <property type="entry name" value="GTPase Der"/>
    <property type="match status" value="1"/>
</dbReference>
<evidence type="ECO:0000256" key="7">
    <source>
        <dbReference type="ARBA" id="ARBA00032345"/>
    </source>
</evidence>
<dbReference type="AlphaFoldDB" id="A0A150SG63"/>
<dbReference type="CDD" id="cd01895">
    <property type="entry name" value="EngA2"/>
    <property type="match status" value="1"/>
</dbReference>
<feature type="binding site" evidence="8">
    <location>
        <begin position="354"/>
        <end position="361"/>
    </location>
    <ligand>
        <name>GTP</name>
        <dbReference type="ChEBI" id="CHEBI:37565"/>
        <label>2</label>
    </ligand>
</feature>
<sequence length="612" mass="64299">MSAARPALSRSTRRGQGGAEGGRAAKKGDAPEKKGGGGPRKGAVASSKGAVAPRKSAGAAGKGPAAAGKRPAAASKGPAAAGKRPAAASKGSAAAAKDRPAASGRGPAAPSKGSTGSKGGGESGLRKRRGAPEQRLLDQAEDRDELPAELDEEARAAVEDAAADAPPPIPSAGIVALVGRPNTGKSTLFNRLVGRRAAIVHDEPGVTRDRHYGDVTSRGKRFTLVDTGGFDPESDDPMRQGIKRQIDLAIAEADVIVCVLDAVTPVTPSEHAELGLLRRAGKPVIYVANKADSTRAEAEAAELYRLGMDRLILISALHGRGISDLEMAIEAALPAEPAASEESAEGALRIAIVGRPNAGKSSLVNRISGEERMLVDAQPGTTRDPIDTLVERDGKRLLLIDTAGIRRKSKVTKEDSAVEAVSVMHAIRAMERAEVVLLLCDAAEGVAEQDAKILGLAVDRGCGIVIGLNKIDLLDRKTLAKAEEDARGKLAFVPWAPIAQVSARSGRGVAKLLETVGQVADAYRKRVPTGELNRFFEQILLTHPPPTHGGRAPRLFFITQAETSPPLFVVVASDPEKLHFSYRRYVANQLRQAFGLEGVPVRVKYKERRRRG</sequence>
<evidence type="ECO:0000313" key="13">
    <source>
        <dbReference type="Proteomes" id="UP000075635"/>
    </source>
</evidence>
<keyword evidence="5 8" id="KW-0547">Nucleotide-binding</keyword>
<protein>
    <recommendedName>
        <fullName evidence="2 8">GTPase Der</fullName>
    </recommendedName>
    <alternativeName>
        <fullName evidence="7 8">GTP-binding protein EngA</fullName>
    </alternativeName>
</protein>
<keyword evidence="3 8" id="KW-0690">Ribosome biogenesis</keyword>
<evidence type="ECO:0000256" key="10">
    <source>
        <dbReference type="SAM" id="MobiDB-lite"/>
    </source>
</evidence>
<dbReference type="PANTHER" id="PTHR43834:SF6">
    <property type="entry name" value="GTPASE DER"/>
    <property type="match status" value="1"/>
</dbReference>
<evidence type="ECO:0000313" key="12">
    <source>
        <dbReference type="EMBL" id="KYF91357.1"/>
    </source>
</evidence>
<dbReference type="EMBL" id="JEMB01001029">
    <property type="protein sequence ID" value="KYF91357.1"/>
    <property type="molecule type" value="Genomic_DNA"/>
</dbReference>
<comment type="similarity">
    <text evidence="1 8 9">Belongs to the TRAFAC class TrmE-Era-EngA-EngB-Septin-like GTPase superfamily. EngA (Der) GTPase family.</text>
</comment>
<dbReference type="NCBIfam" id="TIGR03594">
    <property type="entry name" value="GTPase_EngA"/>
    <property type="match status" value="1"/>
</dbReference>
<dbReference type="InterPro" id="IPR006073">
    <property type="entry name" value="GTP-bd"/>
</dbReference>
<dbReference type="HAMAP" id="MF_00195">
    <property type="entry name" value="GTPase_Der"/>
    <property type="match status" value="1"/>
</dbReference>
<feature type="region of interest" description="Disordered" evidence="10">
    <location>
        <begin position="1"/>
        <end position="165"/>
    </location>
</feature>
<dbReference type="Proteomes" id="UP000075635">
    <property type="component" value="Unassembled WGS sequence"/>
</dbReference>